<feature type="domain" description="HeH/LEM" evidence="10">
    <location>
        <begin position="16"/>
        <end position="49"/>
    </location>
</feature>
<keyword evidence="6" id="KW-0539">Nucleus</keyword>
<organism evidence="11 12">
    <name type="scientific">Niveomyces insectorum RCEF 264</name>
    <dbReference type="NCBI Taxonomy" id="1081102"/>
    <lineage>
        <taxon>Eukaryota</taxon>
        <taxon>Fungi</taxon>
        <taxon>Dikarya</taxon>
        <taxon>Ascomycota</taxon>
        <taxon>Pezizomycotina</taxon>
        <taxon>Sordariomycetes</taxon>
        <taxon>Hypocreomycetidae</taxon>
        <taxon>Hypocreales</taxon>
        <taxon>Cordycipitaceae</taxon>
        <taxon>Niveomyces</taxon>
    </lineage>
</organism>
<keyword evidence="3 8" id="KW-0812">Transmembrane</keyword>
<evidence type="ECO:0000256" key="7">
    <source>
        <dbReference type="SAM" id="MobiDB-lite"/>
    </source>
</evidence>
<feature type="domain" description="Man1/Src1-like C-terminal" evidence="9">
    <location>
        <begin position="412"/>
        <end position="783"/>
    </location>
</feature>
<dbReference type="PANTHER" id="PTHR47808">
    <property type="entry name" value="INNER NUCLEAR MEMBRANE PROTEIN HEH2-RELATED"/>
    <property type="match status" value="1"/>
</dbReference>
<dbReference type="GO" id="GO:0005637">
    <property type="term" value="C:nuclear inner membrane"/>
    <property type="evidence" value="ECO:0007669"/>
    <property type="project" value="UniProtKB-SubCell"/>
</dbReference>
<dbReference type="InterPro" id="IPR036361">
    <property type="entry name" value="SAP_dom_sf"/>
</dbReference>
<feature type="region of interest" description="Disordered" evidence="7">
    <location>
        <begin position="372"/>
        <end position="391"/>
    </location>
</feature>
<feature type="compositionally biased region" description="Acidic residues" evidence="7">
    <location>
        <begin position="115"/>
        <end position="128"/>
    </location>
</feature>
<dbReference type="GO" id="GO:0034399">
    <property type="term" value="C:nuclear periphery"/>
    <property type="evidence" value="ECO:0007669"/>
    <property type="project" value="TreeGrafter"/>
</dbReference>
<evidence type="ECO:0000256" key="5">
    <source>
        <dbReference type="ARBA" id="ARBA00023136"/>
    </source>
</evidence>
<evidence type="ECO:0000313" key="12">
    <source>
        <dbReference type="Proteomes" id="UP000076874"/>
    </source>
</evidence>
<feature type="compositionally biased region" description="Basic and acidic residues" evidence="7">
    <location>
        <begin position="828"/>
        <end position="840"/>
    </location>
</feature>
<feature type="transmembrane region" description="Helical" evidence="8">
    <location>
        <begin position="648"/>
        <end position="665"/>
    </location>
</feature>
<feature type="compositionally biased region" description="Polar residues" evidence="7">
    <location>
        <begin position="172"/>
        <end position="191"/>
    </location>
</feature>
<feature type="region of interest" description="Disordered" evidence="7">
    <location>
        <begin position="71"/>
        <end position="360"/>
    </location>
</feature>
<name>A0A167MUW8_9HYPO</name>
<reference evidence="11 12" key="1">
    <citation type="journal article" date="2016" name="Genome Biol. Evol.">
        <title>Divergent and convergent evolution of fungal pathogenicity.</title>
        <authorList>
            <person name="Shang Y."/>
            <person name="Xiao G."/>
            <person name="Zheng P."/>
            <person name="Cen K."/>
            <person name="Zhan S."/>
            <person name="Wang C."/>
        </authorList>
    </citation>
    <scope>NUCLEOTIDE SEQUENCE [LARGE SCALE GENOMIC DNA]</scope>
    <source>
        <strain evidence="11 12">RCEF 264</strain>
    </source>
</reference>
<dbReference type="AlphaFoldDB" id="A0A167MUW8"/>
<comment type="caution">
    <text evidence="11">The sequence shown here is derived from an EMBL/GenBank/DDBJ whole genome shotgun (WGS) entry which is preliminary data.</text>
</comment>
<dbReference type="Gene3D" id="1.10.720.30">
    <property type="entry name" value="SAP domain"/>
    <property type="match status" value="1"/>
</dbReference>
<keyword evidence="2" id="KW-0597">Phosphoprotein</keyword>
<evidence type="ECO:0000256" key="6">
    <source>
        <dbReference type="ARBA" id="ARBA00023242"/>
    </source>
</evidence>
<feature type="compositionally biased region" description="Polar residues" evidence="7">
    <location>
        <begin position="260"/>
        <end position="275"/>
    </location>
</feature>
<evidence type="ECO:0000256" key="2">
    <source>
        <dbReference type="ARBA" id="ARBA00022553"/>
    </source>
</evidence>
<protein>
    <submittedName>
        <fullName evidence="11">Sister chromatid separation protein</fullName>
    </submittedName>
</protein>
<proteinExistence type="predicted"/>
<keyword evidence="4 8" id="KW-1133">Transmembrane helix</keyword>
<accession>A0A167MUW8</accession>
<evidence type="ECO:0000259" key="9">
    <source>
        <dbReference type="Pfam" id="PF09402"/>
    </source>
</evidence>
<evidence type="ECO:0000256" key="8">
    <source>
        <dbReference type="SAM" id="Phobius"/>
    </source>
</evidence>
<evidence type="ECO:0000313" key="11">
    <source>
        <dbReference type="EMBL" id="OAA54783.1"/>
    </source>
</evidence>
<dbReference type="Proteomes" id="UP000076874">
    <property type="component" value="Unassembled WGS sequence"/>
</dbReference>
<evidence type="ECO:0000256" key="4">
    <source>
        <dbReference type="ARBA" id="ARBA00022989"/>
    </source>
</evidence>
<keyword evidence="5 8" id="KW-0472">Membrane</keyword>
<feature type="compositionally biased region" description="Acidic residues" evidence="7">
    <location>
        <begin position="343"/>
        <end position="360"/>
    </location>
</feature>
<dbReference type="GO" id="GO:0005783">
    <property type="term" value="C:endoplasmic reticulum"/>
    <property type="evidence" value="ECO:0007669"/>
    <property type="project" value="TreeGrafter"/>
</dbReference>
<dbReference type="GO" id="GO:0071763">
    <property type="term" value="P:nuclear membrane organization"/>
    <property type="evidence" value="ECO:0007669"/>
    <property type="project" value="TreeGrafter"/>
</dbReference>
<evidence type="ECO:0000256" key="3">
    <source>
        <dbReference type="ARBA" id="ARBA00022692"/>
    </source>
</evidence>
<feature type="compositionally biased region" description="Basic residues" evidence="7">
    <location>
        <begin position="132"/>
        <end position="144"/>
    </location>
</feature>
<feature type="compositionally biased region" description="Basic residues" evidence="7">
    <location>
        <begin position="157"/>
        <end position="169"/>
    </location>
</feature>
<sequence>MSDSESVDYLQPGFDPSSLTNPRLRSILVTYNVHYASNAKKPELVELFSAHVAPQASKILARRARAKRSSMGIVDAADSSQSHSQSSASFDEHGSQQQRRRRTPARSSQHIPVHEEEEEEEEERESDDETKKSRRSQQRQHHRRAGDEDEEDDHNLRRQRRSSPRKRQVRSTSFQPATSTTTGHPTASDTDTGPDLTHARPPSRRARTKTPQVKAEPTEDGDGNTLFRCGVDRSVSGRSHGTFRPSSADEDADVPFTDENPFQSGSSPLTAPSTAQKRRTSGRDSTGRTRVSTGDGAAPAAASAAVSATPKGHASARSRVRDSSSTFKGSSYLSPEPEHPEADDYDALEPGEEFTPEEQLELAQEEALLRQRNAVGARRPDKTSTATARAAASRKRKRSVLSSLVTPLWVLTLTLLGAYGAWYRQEKVAVGFCGLGRPAVPLLADQLDWLYQQAWVPDWVRDLEAPSGLRVLFEPQCEPCPSHAFCFFDFTVRCENGYIAKAHPLALGGLVPLPPTCEPDGERARRVKSVADKAIEALRDRRAQWECGDLVDDDGQVPDGPAIDEPVLKEVISAKRSKKMSKEEFDDLWTAAIGDIESRDEVEAEPSAIYAATDSGTVPNTRLSSTSLARLPLTCAIRRSIRLGLARYRVPLSVLILGVFAALYVRARYRAHRATLARVPALVDVVLARLTAQKERWLYEDVDEPVNDGDADGGDADESFQHDPFLFLPHLRDDVLRSTHSLAARERIWKHVRAVVEQNSNVRTGQREGHNGEVGRAWEWIGPVGTGTSTVGGGGVGGTVEMSAVRRRRSGRPSLRPGSGGGGAQRRMRPDWTTHEEKTGKTVLPDF</sequence>
<keyword evidence="12" id="KW-1185">Reference proteome</keyword>
<dbReference type="GO" id="GO:0003682">
    <property type="term" value="F:chromatin binding"/>
    <property type="evidence" value="ECO:0007669"/>
    <property type="project" value="InterPro"/>
</dbReference>
<evidence type="ECO:0000256" key="1">
    <source>
        <dbReference type="ARBA" id="ARBA00004540"/>
    </source>
</evidence>
<dbReference type="Pfam" id="PF09402">
    <property type="entry name" value="MSC"/>
    <property type="match status" value="1"/>
</dbReference>
<dbReference type="Pfam" id="PF12949">
    <property type="entry name" value="HeH"/>
    <property type="match status" value="1"/>
</dbReference>
<comment type="subcellular location">
    <subcellularLocation>
        <location evidence="1">Nucleus inner membrane</location>
    </subcellularLocation>
</comment>
<feature type="region of interest" description="Disordered" evidence="7">
    <location>
        <begin position="805"/>
        <end position="847"/>
    </location>
</feature>
<dbReference type="CDD" id="cd12935">
    <property type="entry name" value="LEM_like"/>
    <property type="match status" value="1"/>
</dbReference>
<dbReference type="InterPro" id="IPR025856">
    <property type="entry name" value="HeH/LEM_domain"/>
</dbReference>
<evidence type="ECO:0000259" key="10">
    <source>
        <dbReference type="Pfam" id="PF12949"/>
    </source>
</evidence>
<dbReference type="InterPro" id="IPR041885">
    <property type="entry name" value="MAN1_winged_helix_dom"/>
</dbReference>
<dbReference type="InterPro" id="IPR018996">
    <property type="entry name" value="Man1/Src1-like_C"/>
</dbReference>
<dbReference type="Gene3D" id="1.10.10.1180">
    <property type="entry name" value="MAN1, winged-helix domain"/>
    <property type="match status" value="1"/>
</dbReference>
<gene>
    <name evidence="11" type="ORF">SPI_08654</name>
</gene>
<dbReference type="EMBL" id="AZHD01000022">
    <property type="protein sequence ID" value="OAA54783.1"/>
    <property type="molecule type" value="Genomic_DNA"/>
</dbReference>
<feature type="region of interest" description="Disordered" evidence="7">
    <location>
        <begin position="1"/>
        <end position="21"/>
    </location>
</feature>
<dbReference type="OrthoDB" id="2503928at2759"/>
<dbReference type="InterPro" id="IPR044780">
    <property type="entry name" value="Heh2/Src1"/>
</dbReference>
<dbReference type="PANTHER" id="PTHR47808:SF2">
    <property type="entry name" value="LEM DOMAIN-CONTAINING PROTEIN 2"/>
    <property type="match status" value="1"/>
</dbReference>
<dbReference type="STRING" id="1081102.A0A167MUW8"/>
<feature type="compositionally biased region" description="Low complexity" evidence="7">
    <location>
        <begin position="75"/>
        <end position="89"/>
    </location>
</feature>
<feature type="compositionally biased region" description="Low complexity" evidence="7">
    <location>
        <begin position="288"/>
        <end position="308"/>
    </location>
</feature>